<evidence type="ECO:0000259" key="1">
    <source>
        <dbReference type="Pfam" id="PF20428"/>
    </source>
</evidence>
<sequence>MAVIHLDEREDNIETVLSSLLDGVAVASPRYRNVGTSGDPLASSTWDEVPLEETHITHVQCKSLWRQFRMETEYTITQALSAQILYDLTVWFCRLLKVIDRFQERGEAHLVCYIARSRFIDGVYFNYGNYTVVINGVSYEVHAVPEAIKYELDHEQDMELIYLQIAHDLELERQEQTRIRAIEERERIVGFAATMSKILHRKKEASNKKRKRDDSSSS</sequence>
<feature type="domain" description="Sey1/RHD3-like three-helix bundle" evidence="1">
    <location>
        <begin position="1"/>
        <end position="80"/>
    </location>
</feature>
<gene>
    <name evidence="2" type="ORF">POM88_024738</name>
</gene>
<evidence type="ECO:0000313" key="2">
    <source>
        <dbReference type="EMBL" id="KAK1377994.1"/>
    </source>
</evidence>
<accession>A0AAD8I2L8</accession>
<comment type="caution">
    <text evidence="2">The sequence shown here is derived from an EMBL/GenBank/DDBJ whole genome shotgun (WGS) entry which is preliminary data.</text>
</comment>
<dbReference type="GO" id="GO:0003924">
    <property type="term" value="F:GTPase activity"/>
    <property type="evidence" value="ECO:0007669"/>
    <property type="project" value="TreeGrafter"/>
</dbReference>
<reference evidence="2" key="1">
    <citation type="submission" date="2023-02" db="EMBL/GenBank/DDBJ databases">
        <title>Genome of toxic invasive species Heracleum sosnowskyi carries increased number of genes despite the absence of recent whole-genome duplications.</title>
        <authorList>
            <person name="Schelkunov M."/>
            <person name="Shtratnikova V."/>
            <person name="Makarenko M."/>
            <person name="Klepikova A."/>
            <person name="Omelchenko D."/>
            <person name="Novikova G."/>
            <person name="Obukhova E."/>
            <person name="Bogdanov V."/>
            <person name="Penin A."/>
            <person name="Logacheva M."/>
        </authorList>
    </citation>
    <scope>NUCLEOTIDE SEQUENCE</scope>
    <source>
        <strain evidence="2">Hsosn_3</strain>
        <tissue evidence="2">Leaf</tissue>
    </source>
</reference>
<dbReference type="InterPro" id="IPR046758">
    <property type="entry name" value="Sey1/RHD3-like_3HB"/>
</dbReference>
<dbReference type="GO" id="GO:0016320">
    <property type="term" value="P:endoplasmic reticulum membrane fusion"/>
    <property type="evidence" value="ECO:0007669"/>
    <property type="project" value="TreeGrafter"/>
</dbReference>
<dbReference type="PANTHER" id="PTHR45923:SF20">
    <property type="entry name" value="PROTEIN ROOT HAIR DEFECTIVE 3 HOMOLOG 2"/>
    <property type="match status" value="1"/>
</dbReference>
<keyword evidence="3" id="KW-1185">Reference proteome</keyword>
<dbReference type="InterPro" id="IPR008803">
    <property type="entry name" value="RHD3/Sey1"/>
</dbReference>
<dbReference type="PANTHER" id="PTHR45923">
    <property type="entry name" value="PROTEIN SEY1"/>
    <property type="match status" value="1"/>
</dbReference>
<dbReference type="Pfam" id="PF20428">
    <property type="entry name" value="Sey1_3HB"/>
    <property type="match status" value="1"/>
</dbReference>
<name>A0AAD8I2L8_9APIA</name>
<dbReference type="EMBL" id="JAUIZM010000006">
    <property type="protein sequence ID" value="KAK1377994.1"/>
    <property type="molecule type" value="Genomic_DNA"/>
</dbReference>
<proteinExistence type="predicted"/>
<reference evidence="2" key="2">
    <citation type="submission" date="2023-05" db="EMBL/GenBank/DDBJ databases">
        <authorList>
            <person name="Schelkunov M.I."/>
        </authorList>
    </citation>
    <scope>NUCLEOTIDE SEQUENCE</scope>
    <source>
        <strain evidence="2">Hsosn_3</strain>
        <tissue evidence="2">Leaf</tissue>
    </source>
</reference>
<protein>
    <recommendedName>
        <fullName evidence="1">Sey1/RHD3-like three-helix bundle domain-containing protein</fullName>
    </recommendedName>
</protein>
<dbReference type="GO" id="GO:0005783">
    <property type="term" value="C:endoplasmic reticulum"/>
    <property type="evidence" value="ECO:0007669"/>
    <property type="project" value="TreeGrafter"/>
</dbReference>
<evidence type="ECO:0000313" key="3">
    <source>
        <dbReference type="Proteomes" id="UP001237642"/>
    </source>
</evidence>
<dbReference type="AlphaFoldDB" id="A0AAD8I2L8"/>
<dbReference type="Proteomes" id="UP001237642">
    <property type="component" value="Unassembled WGS sequence"/>
</dbReference>
<organism evidence="2 3">
    <name type="scientific">Heracleum sosnowskyi</name>
    <dbReference type="NCBI Taxonomy" id="360622"/>
    <lineage>
        <taxon>Eukaryota</taxon>
        <taxon>Viridiplantae</taxon>
        <taxon>Streptophyta</taxon>
        <taxon>Embryophyta</taxon>
        <taxon>Tracheophyta</taxon>
        <taxon>Spermatophyta</taxon>
        <taxon>Magnoliopsida</taxon>
        <taxon>eudicotyledons</taxon>
        <taxon>Gunneridae</taxon>
        <taxon>Pentapetalae</taxon>
        <taxon>asterids</taxon>
        <taxon>campanulids</taxon>
        <taxon>Apiales</taxon>
        <taxon>Apiaceae</taxon>
        <taxon>Apioideae</taxon>
        <taxon>apioid superclade</taxon>
        <taxon>Tordylieae</taxon>
        <taxon>Tordyliinae</taxon>
        <taxon>Heracleum</taxon>
    </lineage>
</organism>